<evidence type="ECO:0000313" key="5">
    <source>
        <dbReference type="Proteomes" id="UP000887540"/>
    </source>
</evidence>
<keyword evidence="2 4" id="KW-1133">Transmembrane helix</keyword>
<feature type="transmembrane region" description="Helical" evidence="4">
    <location>
        <begin position="241"/>
        <end position="260"/>
    </location>
</feature>
<accession>A0A914DXZ5</accession>
<protein>
    <recommendedName>
        <fullName evidence="4">Copper transport protein</fullName>
    </recommendedName>
</protein>
<dbReference type="Pfam" id="PF04145">
    <property type="entry name" value="Ctr"/>
    <property type="match status" value="2"/>
</dbReference>
<keyword evidence="5" id="KW-1185">Reference proteome</keyword>
<reference evidence="6" key="1">
    <citation type="submission" date="2022-11" db="UniProtKB">
        <authorList>
            <consortium name="WormBaseParasite"/>
        </authorList>
    </citation>
    <scope>IDENTIFICATION</scope>
</reference>
<sequence>MNDMNMKHHMWMWFHTSIGDTVLFDFWTVNSVGGMILSCALVFLMGVCFEGIKFLRWRVEVSKALTPPTSMTMRYVDKLRSSHHLIQTFLFGIQIVVSYLLMLVFMTFSIWLEIFKEKKAKMDMPMMKMYFHFRIKEYILFKEWLPNSTTGYIFSCIAIVFIAIVYESIRYARAVAFKHAKENQPCCAADLVRGNGNSTSTHRSVPGAEPPECYCGTNDMQVKHSIFHNSTLAKKNLLNRYHFLQTAMYFIQAYMGYSLMMVAMTYNVPICFSLLFGHVLGFLFLAPLLSFHEHEKVGDCCS</sequence>
<evidence type="ECO:0000256" key="2">
    <source>
        <dbReference type="ARBA" id="ARBA00022989"/>
    </source>
</evidence>
<comment type="subcellular location">
    <subcellularLocation>
        <location evidence="4">Membrane</location>
        <topology evidence="4">Multi-pass membrane protein</topology>
    </subcellularLocation>
</comment>
<dbReference type="Proteomes" id="UP000887540">
    <property type="component" value="Unplaced"/>
</dbReference>
<evidence type="ECO:0000313" key="6">
    <source>
        <dbReference type="WBParaSite" id="ACRNAN_scaffold4392.g7824.t1"/>
    </source>
</evidence>
<evidence type="ECO:0000256" key="3">
    <source>
        <dbReference type="ARBA" id="ARBA00023136"/>
    </source>
</evidence>
<dbReference type="AlphaFoldDB" id="A0A914DXZ5"/>
<dbReference type="GO" id="GO:0005375">
    <property type="term" value="F:copper ion transmembrane transporter activity"/>
    <property type="evidence" value="ECO:0007669"/>
    <property type="project" value="UniProtKB-UniRule"/>
</dbReference>
<keyword evidence="4" id="KW-0186">Copper</keyword>
<evidence type="ECO:0000256" key="4">
    <source>
        <dbReference type="RuleBase" id="RU367022"/>
    </source>
</evidence>
<comment type="caution">
    <text evidence="4">Lacks conserved residue(s) required for the propagation of feature annotation.</text>
</comment>
<keyword evidence="4" id="KW-0813">Transport</keyword>
<keyword evidence="4" id="KW-0406">Ion transport</keyword>
<dbReference type="InterPro" id="IPR007274">
    <property type="entry name" value="Cop_transporter"/>
</dbReference>
<organism evidence="5 6">
    <name type="scientific">Acrobeloides nanus</name>
    <dbReference type="NCBI Taxonomy" id="290746"/>
    <lineage>
        <taxon>Eukaryota</taxon>
        <taxon>Metazoa</taxon>
        <taxon>Ecdysozoa</taxon>
        <taxon>Nematoda</taxon>
        <taxon>Chromadorea</taxon>
        <taxon>Rhabditida</taxon>
        <taxon>Tylenchina</taxon>
        <taxon>Cephalobomorpha</taxon>
        <taxon>Cephaloboidea</taxon>
        <taxon>Cephalobidae</taxon>
        <taxon>Acrobeloides</taxon>
    </lineage>
</organism>
<feature type="transmembrane region" description="Helical" evidence="4">
    <location>
        <begin position="88"/>
        <end position="112"/>
    </location>
</feature>
<comment type="similarity">
    <text evidence="4">Belongs to the copper transporter (Ctr) (TC 1.A.56) family. SLC31A subfamily.</text>
</comment>
<dbReference type="WBParaSite" id="ACRNAN_scaffold4392.g7824.t1">
    <property type="protein sequence ID" value="ACRNAN_scaffold4392.g7824.t1"/>
    <property type="gene ID" value="ACRNAN_scaffold4392.g7824"/>
</dbReference>
<dbReference type="PANTHER" id="PTHR12483:SF43">
    <property type="entry name" value="COPPER TRANSPORT PROTEIN"/>
    <property type="match status" value="1"/>
</dbReference>
<keyword evidence="3 4" id="KW-0472">Membrane</keyword>
<feature type="transmembrane region" description="Helical" evidence="4">
    <location>
        <begin position="266"/>
        <end position="286"/>
    </location>
</feature>
<evidence type="ECO:0000256" key="1">
    <source>
        <dbReference type="ARBA" id="ARBA00022692"/>
    </source>
</evidence>
<feature type="transmembrane region" description="Helical" evidence="4">
    <location>
        <begin position="151"/>
        <end position="169"/>
    </location>
</feature>
<dbReference type="GO" id="GO:0016020">
    <property type="term" value="C:membrane"/>
    <property type="evidence" value="ECO:0007669"/>
    <property type="project" value="UniProtKB-SubCell"/>
</dbReference>
<feature type="transmembrane region" description="Helical" evidence="4">
    <location>
        <begin position="35"/>
        <end position="55"/>
    </location>
</feature>
<keyword evidence="1 4" id="KW-0812">Transmembrane</keyword>
<proteinExistence type="inferred from homology"/>
<name>A0A914DXZ5_9BILA</name>
<keyword evidence="4" id="KW-0187">Copper transport</keyword>
<dbReference type="PANTHER" id="PTHR12483">
    <property type="entry name" value="SOLUTE CARRIER FAMILY 31 COPPER TRANSPORTERS"/>
    <property type="match status" value="1"/>
</dbReference>